<name>A0AA88ITM2_CHASR</name>
<keyword evidence="3" id="KW-0217">Developmental protein</keyword>
<evidence type="ECO:0000256" key="8">
    <source>
        <dbReference type="ARBA" id="ARBA00023212"/>
    </source>
</evidence>
<feature type="compositionally biased region" description="Polar residues" evidence="11">
    <location>
        <begin position="335"/>
        <end position="349"/>
    </location>
</feature>
<dbReference type="Gene3D" id="2.30.42.10">
    <property type="match status" value="1"/>
</dbReference>
<evidence type="ECO:0000256" key="9">
    <source>
        <dbReference type="PROSITE-ProRule" id="PRU00637"/>
    </source>
</evidence>
<feature type="compositionally biased region" description="Pro residues" evidence="11">
    <location>
        <begin position="1057"/>
        <end position="1067"/>
    </location>
</feature>
<feature type="compositionally biased region" description="Low complexity" evidence="11">
    <location>
        <begin position="1567"/>
        <end position="1580"/>
    </location>
</feature>
<feature type="region of interest" description="Disordered" evidence="11">
    <location>
        <begin position="1212"/>
        <end position="1231"/>
    </location>
</feature>
<feature type="compositionally biased region" description="Basic and acidic residues" evidence="11">
    <location>
        <begin position="924"/>
        <end position="940"/>
    </location>
</feature>
<dbReference type="Proteomes" id="UP001187415">
    <property type="component" value="Unassembled WGS sequence"/>
</dbReference>
<feature type="region of interest" description="Disordered" evidence="11">
    <location>
        <begin position="1614"/>
        <end position="1647"/>
    </location>
</feature>
<feature type="region of interest" description="Disordered" evidence="11">
    <location>
        <begin position="417"/>
        <end position="441"/>
    </location>
</feature>
<dbReference type="Pfam" id="PF08687">
    <property type="entry name" value="ASD2"/>
    <property type="match status" value="1"/>
</dbReference>
<feature type="compositionally biased region" description="Polar residues" evidence="11">
    <location>
        <begin position="1349"/>
        <end position="1360"/>
    </location>
</feature>
<dbReference type="GO" id="GO:0007015">
    <property type="term" value="P:actin filament organization"/>
    <property type="evidence" value="ECO:0007669"/>
    <property type="project" value="TreeGrafter"/>
</dbReference>
<dbReference type="InterPro" id="IPR014799">
    <property type="entry name" value="ASD2_dom"/>
</dbReference>
<evidence type="ECO:0000256" key="11">
    <source>
        <dbReference type="SAM" id="MobiDB-lite"/>
    </source>
</evidence>
<feature type="compositionally biased region" description="Basic and acidic residues" evidence="11">
    <location>
        <begin position="832"/>
        <end position="843"/>
    </location>
</feature>
<proteinExistence type="inferred from homology"/>
<feature type="region of interest" description="Disordered" evidence="11">
    <location>
        <begin position="978"/>
        <end position="1069"/>
    </location>
</feature>
<evidence type="ECO:0000256" key="6">
    <source>
        <dbReference type="ARBA" id="ARBA00022701"/>
    </source>
</evidence>
<comment type="subcellular location">
    <subcellularLocation>
        <location evidence="1">Cytoplasm</location>
        <location evidence="1">Cytoskeleton</location>
    </subcellularLocation>
</comment>
<feature type="region of interest" description="Disordered" evidence="11">
    <location>
        <begin position="1238"/>
        <end position="1302"/>
    </location>
</feature>
<dbReference type="InterPro" id="IPR014800">
    <property type="entry name" value="ASD1_dom"/>
</dbReference>
<dbReference type="GO" id="GO:0051015">
    <property type="term" value="F:actin filament binding"/>
    <property type="evidence" value="ECO:0007669"/>
    <property type="project" value="InterPro"/>
</dbReference>
<dbReference type="CDD" id="cd06750">
    <property type="entry name" value="PDZ_shroom2_3_4-like"/>
    <property type="match status" value="1"/>
</dbReference>
<feature type="region of interest" description="Disordered" evidence="11">
    <location>
        <begin position="334"/>
        <end position="360"/>
    </location>
</feature>
<feature type="region of interest" description="Disordered" evidence="11">
    <location>
        <begin position="1"/>
        <end position="65"/>
    </location>
</feature>
<feature type="compositionally biased region" description="Basic and acidic residues" evidence="11">
    <location>
        <begin position="1372"/>
        <end position="1385"/>
    </location>
</feature>
<evidence type="ECO:0000256" key="10">
    <source>
        <dbReference type="SAM" id="Coils"/>
    </source>
</evidence>
<feature type="compositionally biased region" description="Polar residues" evidence="11">
    <location>
        <begin position="707"/>
        <end position="725"/>
    </location>
</feature>
<feature type="compositionally biased region" description="Low complexity" evidence="11">
    <location>
        <begin position="787"/>
        <end position="801"/>
    </location>
</feature>
<dbReference type="EMBL" id="JAUPFM010000020">
    <property type="protein sequence ID" value="KAK2818824.1"/>
    <property type="molecule type" value="Genomic_DNA"/>
</dbReference>
<feature type="region of interest" description="Disordered" evidence="11">
    <location>
        <begin position="1077"/>
        <end position="1096"/>
    </location>
</feature>
<dbReference type="PROSITE" id="PS50106">
    <property type="entry name" value="PDZ"/>
    <property type="match status" value="1"/>
</dbReference>
<sequence length="2038" mass="221871">MKEGNELVNVTSFSSVRPPPPSPPRPPPRPQSAGLRTDDSGAIAPRPAMERGVRGGRAGLQRRAAGGGGGWVLVEARMQGGAPWGFTLQGGLEHREPLIISKVEKGGKADGLEQPLLAGDEIIIINDVELAGYRQEAIALVKGSYKTLQLVVRREIDPGYIEEKTPISILVIPAQQTVFGRRVQLRIRNRRSEPASRPHSWHSTKLGEGQQAEKHEMESVSSAWHHSCHASASTTDLCGGFDTGISFLRKSPDQYSSRGSMESLDHPQSSLLHSAAQQHHTLGHLGHSGLHHAYSSCHQLSSARSSNSIDHLHNKRDSAYSSFSTSSSIPEYLASTPSFSPERSYSLETVPQRGGGGGEMEQADVSYVRTVYDAQRGLSQEHELNSTSATLLCNSDSRGGGGLRAGRDVQGSAGGVCYRGSSSSSSGSSSGSVSASKRHSVGPIWGPAASCSSYESLRGAGAPAPPRRSDSYAAIRNHERPNSWSSLERARSLRSLQKGSWHHSSGPVASSAVKGSYSTEGQLHTVIEKSPESSPTTKPRQGGGFPQTPSPPEPSSRPAVPNPQSGRLILPTVMYPVPQPEPRYAQMPSSNTGPVSSGVYPALAHENSRQQHQGLQGGGGRDDGVVDGQKDRRISTTENGYQNKTSSSPNPQSAYSQLRTQSHRLDRPQKEESNFGQYKSHQKTDGGRSDGWTGVQRPQNHLGHHGQISQEFHSHTSQGPQVYQDQNEDYRIPQIQSTTGLRTQSSQVWGDSHTQSCGDRSRSVDQTIIHTDQAEFSRLAQGQPAHLSQAPPSSVSQSSSHHLSDSDGPRHGDSSFGDGSHGPARSLSVLEKVSRFERRERAGKQRSHSTSHVHNKATRMTEKGRNTSCGADDLRNMLERSTNGTKAHRSMSYRGGSGGHSKYRTPADPSSALQRSRSTFQLDGSRESDSSKDFPLRQDIQEMFGSIQDMSSNRSYRDSVKDAQSKVLLSTSFIRRDLSSSITPPPPAASPPLSSSSSQQPSSVPTKHHSLEKKGPKTMPKPQCISIPPQSPLPVTSPHTPKERHVVSPDIRGQSPPALPSVPPVGPPVVRIRGRKRLTADQKKRSYSEPENMNEVGVSDNETTALFRRGGETSVADRRKMFELAASRVRGGAPQNIPSRLDLRQLQHDALAEFVERKRGIKRDEGGQRSGLRPQSAYVQPYNSNNAFSFCYSDTLSLSSASSMLSLQESGADQNFSTGERHLPPGADLRSLQSNLFYPGRVTTPRPPAHPPPSAPPGSLPEPQTHILQNLTPEADLSRQSQSLSKDQALGRPQQVAEPQSSVGLFRQLSGALQRAASARNSGKSASAEDLLERSEERRTALQHHRSRSSPTVETLNQDVPPSDVRMFRAVVSEHGRRSPAENRPADVQVSEGVVSPQPPQNSWNTVQPAGASQDLGSSRTPVTHRERQRNCERQRAHNTSALAASVGLPCPLSPAGTQDGGGAERLNLAKLDAVTFPVIALNSTCEGDAVNTYRDSPVADRQPRHSLSETNILEDTVKDMFRGRANSLDMRGGDSAEDAEQVSPVMPTPAPHLLLTDPPNATDRISTASSTPPSSSLSIRHLSSLRISESSLFSSFDQQKLLESSASQEDFDDVFLQNPSPPSPPPPITETSNIEDFPLPPPPALELEQGTVHQDMESPSSELLDKFSVPITKSSLGSPPTSPSSSVSPPSVPSLLPSLKPLPTIITSTTAEESLCLEYHPLPRREKTSEELRVEVLARQLVLEDPSLAPLLDTWGSRSTVELMEEIFPNSRLDGKPRLQHRGSSPLNDRMMVDGEKETNLDGDTKDINIRKVELCEALRSNVTALQQEKEALHEEQRHHQELGATIEALVQERLKANERDKYSMFIGDLEKIVNLLLSLCSRLSRIDRSLLALEREGTPEERDSLHHKRSLLLRQTEDARELKENLDRRQRVVQAIMSGYFSESELQDYRHFVSSKPSLLIRRRHLDDLIRQGEEQMVQLAESLPAELCEAHGWSRASPFLSASPMPCSSSFPPLLGPSVIPGPGHSVRSTTVTSL</sequence>
<evidence type="ECO:0000313" key="16">
    <source>
        <dbReference type="Proteomes" id="UP001187415"/>
    </source>
</evidence>
<dbReference type="PANTHER" id="PTHR15012">
    <property type="entry name" value="APICAL PROTEIN/SHROOM-RELATED"/>
    <property type="match status" value="1"/>
</dbReference>
<evidence type="ECO:0000256" key="2">
    <source>
        <dbReference type="ARBA" id="ARBA00006469"/>
    </source>
</evidence>
<feature type="compositionally biased region" description="Basic and acidic residues" evidence="11">
    <location>
        <begin position="1078"/>
        <end position="1088"/>
    </location>
</feature>
<keyword evidence="7 9" id="KW-0009">Actin-binding</keyword>
<evidence type="ECO:0000256" key="1">
    <source>
        <dbReference type="ARBA" id="ARBA00004245"/>
    </source>
</evidence>
<feature type="compositionally biased region" description="Basic and acidic residues" evidence="11">
    <location>
        <begin position="802"/>
        <end position="813"/>
    </location>
</feature>
<keyword evidence="8" id="KW-0206">Cytoskeleton</keyword>
<feature type="domain" description="ASD1" evidence="13">
    <location>
        <begin position="960"/>
        <end position="1097"/>
    </location>
</feature>
<feature type="compositionally biased region" description="Polar residues" evidence="11">
    <location>
        <begin position="734"/>
        <end position="770"/>
    </location>
</feature>
<feature type="compositionally biased region" description="Pro residues" evidence="11">
    <location>
        <begin position="1245"/>
        <end position="1260"/>
    </location>
</feature>
<evidence type="ECO:0000259" key="14">
    <source>
        <dbReference type="PROSITE" id="PS51307"/>
    </source>
</evidence>
<evidence type="ECO:0000313" key="15">
    <source>
        <dbReference type="EMBL" id="KAK2818824.1"/>
    </source>
</evidence>
<dbReference type="GO" id="GO:0030864">
    <property type="term" value="C:cortical actin cytoskeleton"/>
    <property type="evidence" value="ECO:0007669"/>
    <property type="project" value="TreeGrafter"/>
</dbReference>
<dbReference type="PROSITE" id="PS51307">
    <property type="entry name" value="ASD2"/>
    <property type="match status" value="1"/>
</dbReference>
<reference evidence="15" key="1">
    <citation type="submission" date="2023-07" db="EMBL/GenBank/DDBJ databases">
        <title>Chromosome-level Genome Assembly of Striped Snakehead (Channa striata).</title>
        <authorList>
            <person name="Liu H."/>
        </authorList>
    </citation>
    <scope>NUCLEOTIDE SEQUENCE</scope>
    <source>
        <strain evidence="15">Gz</strain>
        <tissue evidence="15">Muscle</tissue>
    </source>
</reference>
<keyword evidence="16" id="KW-1185">Reference proteome</keyword>
<keyword evidence="6" id="KW-0493">Microtubule</keyword>
<protein>
    <recommendedName>
        <fullName evidence="17">Protein Shroom3-like</fullName>
    </recommendedName>
</protein>
<dbReference type="InterPro" id="IPR001478">
    <property type="entry name" value="PDZ"/>
</dbReference>
<keyword evidence="4" id="KW-0963">Cytoplasm</keyword>
<feature type="region of interest" description="Disordered" evidence="11">
    <location>
        <begin position="1527"/>
        <end position="1580"/>
    </location>
</feature>
<evidence type="ECO:0008006" key="17">
    <source>
        <dbReference type="Google" id="ProtNLM"/>
    </source>
</evidence>
<feature type="compositionally biased region" description="Basic and acidic residues" evidence="11">
    <location>
        <begin position="1331"/>
        <end position="1340"/>
    </location>
</feature>
<feature type="compositionally biased region" description="Low complexity" evidence="11">
    <location>
        <begin position="991"/>
        <end position="1005"/>
    </location>
</feature>
<feature type="compositionally biased region" description="Low complexity" evidence="11">
    <location>
        <begin position="420"/>
        <end position="435"/>
    </location>
</feature>
<accession>A0AA88ITM2</accession>
<feature type="compositionally biased region" description="Polar residues" evidence="11">
    <location>
        <begin position="911"/>
        <end position="922"/>
    </location>
</feature>
<feature type="compositionally biased region" description="Pro residues" evidence="11">
    <location>
        <begin position="1620"/>
        <end position="1629"/>
    </location>
</feature>
<dbReference type="InterPro" id="IPR036034">
    <property type="entry name" value="PDZ_sf"/>
</dbReference>
<dbReference type="Pfam" id="PF00595">
    <property type="entry name" value="PDZ"/>
    <property type="match status" value="1"/>
</dbReference>
<feature type="compositionally biased region" description="Polar residues" evidence="11">
    <location>
        <begin position="636"/>
        <end position="660"/>
    </location>
</feature>
<evidence type="ECO:0000256" key="7">
    <source>
        <dbReference type="ARBA" id="ARBA00023203"/>
    </source>
</evidence>
<dbReference type="GO" id="GO:0005874">
    <property type="term" value="C:microtubule"/>
    <property type="evidence" value="ECO:0007669"/>
    <property type="project" value="UniProtKB-KW"/>
</dbReference>
<feature type="compositionally biased region" description="Basic and acidic residues" evidence="11">
    <location>
        <begin position="1424"/>
        <end position="1435"/>
    </location>
</feature>
<feature type="region of interest" description="Disordered" evidence="11">
    <location>
        <begin position="1672"/>
        <end position="1700"/>
    </location>
</feature>
<dbReference type="GO" id="GO:0005912">
    <property type="term" value="C:adherens junction"/>
    <property type="evidence" value="ECO:0007669"/>
    <property type="project" value="TreeGrafter"/>
</dbReference>
<dbReference type="Gene3D" id="6.10.250.3120">
    <property type="match status" value="1"/>
</dbReference>
<feature type="region of interest" description="Disordered" evidence="11">
    <location>
        <begin position="1316"/>
        <end position="1435"/>
    </location>
</feature>
<dbReference type="SUPFAM" id="SSF50156">
    <property type="entry name" value="PDZ domain-like"/>
    <property type="match status" value="1"/>
</dbReference>
<keyword evidence="5" id="KW-0597">Phosphoprotein</keyword>
<dbReference type="SMART" id="SM00228">
    <property type="entry name" value="PDZ"/>
    <property type="match status" value="1"/>
</dbReference>
<dbReference type="GO" id="GO:0016324">
    <property type="term" value="C:apical plasma membrane"/>
    <property type="evidence" value="ECO:0007669"/>
    <property type="project" value="TreeGrafter"/>
</dbReference>
<feature type="coiled-coil region" evidence="10">
    <location>
        <begin position="1817"/>
        <end position="1844"/>
    </location>
</feature>
<dbReference type="InterPro" id="IPR027685">
    <property type="entry name" value="Shroom_fam"/>
</dbReference>
<feature type="domain" description="PDZ" evidence="12">
    <location>
        <begin position="71"/>
        <end position="156"/>
    </location>
</feature>
<feature type="compositionally biased region" description="Basic and acidic residues" evidence="11">
    <location>
        <begin position="620"/>
        <end position="635"/>
    </location>
</feature>
<feature type="compositionally biased region" description="Basic residues" evidence="11">
    <location>
        <begin position="844"/>
        <end position="857"/>
    </location>
</feature>
<feature type="domain" description="ASD2" evidence="14">
    <location>
        <begin position="1716"/>
        <end position="1987"/>
    </location>
</feature>
<feature type="region of interest" description="Disordered" evidence="11">
    <location>
        <begin position="189"/>
        <end position="220"/>
    </location>
</feature>
<feature type="compositionally biased region" description="Basic and acidic residues" evidence="11">
    <location>
        <begin position="663"/>
        <end position="673"/>
    </location>
</feature>
<comment type="similarity">
    <text evidence="2">Belongs to the shroom family.</text>
</comment>
<evidence type="ECO:0000259" key="13">
    <source>
        <dbReference type="PROSITE" id="PS51306"/>
    </source>
</evidence>
<feature type="compositionally biased region" description="Pro residues" evidence="11">
    <location>
        <begin position="17"/>
        <end position="30"/>
    </location>
</feature>
<evidence type="ECO:0000256" key="3">
    <source>
        <dbReference type="ARBA" id="ARBA00022473"/>
    </source>
</evidence>
<dbReference type="PANTHER" id="PTHR15012:SF33">
    <property type="entry name" value="PROTEIN SHROOM3"/>
    <property type="match status" value="1"/>
</dbReference>
<dbReference type="FunFam" id="2.30.42.10:FF:000100">
    <property type="entry name" value="Shroom family member 2"/>
    <property type="match status" value="1"/>
</dbReference>
<evidence type="ECO:0000256" key="5">
    <source>
        <dbReference type="ARBA" id="ARBA00022553"/>
    </source>
</evidence>
<organism evidence="15 16">
    <name type="scientific">Channa striata</name>
    <name type="common">Snakehead murrel</name>
    <name type="synonym">Ophicephalus striatus</name>
    <dbReference type="NCBI Taxonomy" id="64152"/>
    <lineage>
        <taxon>Eukaryota</taxon>
        <taxon>Metazoa</taxon>
        <taxon>Chordata</taxon>
        <taxon>Craniata</taxon>
        <taxon>Vertebrata</taxon>
        <taxon>Euteleostomi</taxon>
        <taxon>Actinopterygii</taxon>
        <taxon>Neopterygii</taxon>
        <taxon>Teleostei</taxon>
        <taxon>Neoteleostei</taxon>
        <taxon>Acanthomorphata</taxon>
        <taxon>Anabantaria</taxon>
        <taxon>Anabantiformes</taxon>
        <taxon>Channoidei</taxon>
        <taxon>Channidae</taxon>
        <taxon>Channa</taxon>
    </lineage>
</organism>
<feature type="compositionally biased region" description="Low complexity" evidence="11">
    <location>
        <begin position="1673"/>
        <end position="1700"/>
    </location>
</feature>
<dbReference type="GO" id="GO:0043296">
    <property type="term" value="C:apical junction complex"/>
    <property type="evidence" value="ECO:0007669"/>
    <property type="project" value="TreeGrafter"/>
</dbReference>
<dbReference type="PROSITE" id="PS51306">
    <property type="entry name" value="ASD1"/>
    <property type="match status" value="1"/>
</dbReference>
<evidence type="ECO:0000259" key="12">
    <source>
        <dbReference type="PROSITE" id="PS50106"/>
    </source>
</evidence>
<dbReference type="Pfam" id="PF08688">
    <property type="entry name" value="ASD1"/>
    <property type="match status" value="1"/>
</dbReference>
<comment type="caution">
    <text evidence="15">The sequence shown here is derived from an EMBL/GenBank/DDBJ whole genome shotgun (WGS) entry which is preliminary data.</text>
</comment>
<feature type="region of interest" description="Disordered" evidence="11">
    <location>
        <begin position="456"/>
        <end position="958"/>
    </location>
</feature>
<gene>
    <name evidence="15" type="ORF">Q5P01_024385</name>
</gene>
<feature type="compositionally biased region" description="Polar residues" evidence="11">
    <location>
        <begin position="1266"/>
        <end position="1286"/>
    </location>
</feature>
<keyword evidence="10" id="KW-0175">Coiled coil</keyword>
<evidence type="ECO:0000256" key="4">
    <source>
        <dbReference type="ARBA" id="ARBA00022490"/>
    </source>
</evidence>